<evidence type="ECO:0000256" key="2">
    <source>
        <dbReference type="ARBA" id="ARBA00022676"/>
    </source>
</evidence>
<comment type="caution">
    <text evidence="6">Lacks conserved residue(s) required for the propagation of feature annotation.</text>
</comment>
<dbReference type="Proteomes" id="UP001387447">
    <property type="component" value="Unassembled WGS sequence"/>
</dbReference>
<feature type="active site" description="Proton acceptor" evidence="6">
    <location>
        <position position="62"/>
    </location>
</feature>
<gene>
    <name evidence="8" type="ORF">AAEJ74_16570</name>
</gene>
<evidence type="ECO:0000256" key="3">
    <source>
        <dbReference type="ARBA" id="ARBA00022679"/>
    </source>
</evidence>
<evidence type="ECO:0000313" key="9">
    <source>
        <dbReference type="Proteomes" id="UP001387447"/>
    </source>
</evidence>
<evidence type="ECO:0000256" key="6">
    <source>
        <dbReference type="PROSITE-ProRule" id="PRU01362"/>
    </source>
</evidence>
<keyword evidence="5 6" id="KW-0238">DNA-binding</keyword>
<keyword evidence="9" id="KW-1185">Reference proteome</keyword>
<feature type="binding site" evidence="6">
    <location>
        <position position="62"/>
    </location>
    <ligand>
        <name>NAD(+)</name>
        <dbReference type="ChEBI" id="CHEBI:57540"/>
    </ligand>
</feature>
<accession>A0ABU9EMR1</accession>
<evidence type="ECO:0000313" key="8">
    <source>
        <dbReference type="EMBL" id="MEK9513233.1"/>
    </source>
</evidence>
<sequence length="222" mass="25746">MRSAYPPPSPYDCQMTTYIYHITHLKNLPSILRSEGLLANNRLKSQRINYVDIAHETIQDKRAQINIPCSRGGTLHDYVPWYFAPRSPMLYAISRGNVQGYEQGQSPVIHLVATAEDIAAASLPFAFTDGHAIVRYSEFYDNLDSLNAIDWEIMNARYWADTPEDGDRKRRRQAEFLVYEFFPWTLVREIGVIDAGRKAEVEEILQNFTISTPVKVFREWYY</sequence>
<organism evidence="8 9">
    <name type="scientific">Limnospira fusiformis PMC 851.14</name>
    <dbReference type="NCBI Taxonomy" id="2219512"/>
    <lineage>
        <taxon>Bacteria</taxon>
        <taxon>Bacillati</taxon>
        <taxon>Cyanobacteriota</taxon>
        <taxon>Cyanophyceae</taxon>
        <taxon>Oscillatoriophycideae</taxon>
        <taxon>Oscillatoriales</taxon>
        <taxon>Sirenicapillariaceae</taxon>
        <taxon>Limnospira</taxon>
    </lineage>
</organism>
<evidence type="ECO:0000256" key="1">
    <source>
        <dbReference type="ARBA" id="ARBA00022649"/>
    </source>
</evidence>
<name>A0ABU9EMR1_LIMFS</name>
<keyword evidence="1 6" id="KW-1277">Toxin-antitoxin system</keyword>
<comment type="similarity">
    <text evidence="6">Belongs to the DarT ADP-ribosyltransferase family.</text>
</comment>
<dbReference type="Pfam" id="PF14487">
    <property type="entry name" value="DarT"/>
    <property type="match status" value="1"/>
</dbReference>
<feature type="domain" description="DarT" evidence="7">
    <location>
        <begin position="17"/>
        <end position="222"/>
    </location>
</feature>
<dbReference type="EMBL" id="JBBWYZ010000013">
    <property type="protein sequence ID" value="MEK9513233.1"/>
    <property type="molecule type" value="Genomic_DNA"/>
</dbReference>
<comment type="caution">
    <text evidence="8">The sequence shown here is derived from an EMBL/GenBank/DDBJ whole genome shotgun (WGS) entry which is preliminary data.</text>
</comment>
<keyword evidence="4 6" id="KW-0548">Nucleotidyltransferase</keyword>
<proteinExistence type="inferred from homology"/>
<evidence type="ECO:0000259" key="7">
    <source>
        <dbReference type="PROSITE" id="PS52018"/>
    </source>
</evidence>
<keyword evidence="2 6" id="KW-0328">Glycosyltransferase</keyword>
<protein>
    <submittedName>
        <fullName evidence="8">DUF4433 domain-containing protein</fullName>
    </submittedName>
</protein>
<dbReference type="PROSITE" id="PS52018">
    <property type="entry name" value="DART"/>
    <property type="match status" value="1"/>
</dbReference>
<feature type="binding site" evidence="6">
    <location>
        <begin position="21"/>
        <end position="23"/>
    </location>
    <ligand>
        <name>NAD(+)</name>
        <dbReference type="ChEBI" id="CHEBI:57540"/>
    </ligand>
</feature>
<evidence type="ECO:0000256" key="4">
    <source>
        <dbReference type="ARBA" id="ARBA00022695"/>
    </source>
</evidence>
<comment type="catalytic activity">
    <reaction evidence="6">
        <text>a thymidine in DNA + NAD(+) = an N-(ADP-alpha-D-ribosyl)-thymidine in DNA + nicotinamide + H(+)</text>
        <dbReference type="Rhea" id="RHEA:71651"/>
        <dbReference type="Rhea" id="RHEA-COMP:13556"/>
        <dbReference type="Rhea" id="RHEA-COMP:18051"/>
        <dbReference type="ChEBI" id="CHEBI:15378"/>
        <dbReference type="ChEBI" id="CHEBI:17154"/>
        <dbReference type="ChEBI" id="CHEBI:57540"/>
        <dbReference type="ChEBI" id="CHEBI:137386"/>
        <dbReference type="ChEBI" id="CHEBI:191199"/>
    </reaction>
</comment>
<evidence type="ECO:0000256" key="5">
    <source>
        <dbReference type="ARBA" id="ARBA00023125"/>
    </source>
</evidence>
<reference evidence="8 9" key="1">
    <citation type="journal article" date="2024" name="Front. Microbiol.">
        <title>Transcriptomic insights into the dominance of two phototrophs throughout the water column of a tropical hypersaline-alkaline crater lake (Dziani Dzaha, Mayotte).</title>
        <authorList>
            <person name="Duperron S."/>
            <person name="Halary S."/>
            <person name="Bouly J.-P."/>
            <person name="Roussel T."/>
            <person name="Hugoni M."/>
            <person name="Bruto M."/>
            <person name="Oger P."/>
            <person name="Duval C."/>
            <person name="Woo A."/>
            <person name="Jezequiel D."/>
            <person name="Ader M."/>
            <person name="Leboulanger C."/>
            <person name="Agogue H."/>
            <person name="Grossi V."/>
            <person name="Trousselier M."/>
            <person name="Bernard C."/>
        </authorList>
    </citation>
    <scope>NUCLEOTIDE SEQUENCE [LARGE SCALE GENOMIC DNA]</scope>
    <source>
        <strain evidence="8 9">PMC 851.14</strain>
    </source>
</reference>
<feature type="binding site" evidence="6">
    <location>
        <position position="38"/>
    </location>
    <ligand>
        <name>NAD(+)</name>
        <dbReference type="ChEBI" id="CHEBI:57540"/>
    </ligand>
</feature>
<dbReference type="InterPro" id="IPR029494">
    <property type="entry name" value="DarT"/>
</dbReference>
<keyword evidence="3 6" id="KW-0808">Transferase</keyword>
<dbReference type="RefSeq" id="WP_368663114.1">
    <property type="nucleotide sequence ID" value="NZ_JBBWYZ010000013.1"/>
</dbReference>
<feature type="active site" evidence="6">
    <location>
        <position position="175"/>
    </location>
</feature>